<dbReference type="InterPro" id="IPR037522">
    <property type="entry name" value="HD_GYP_dom"/>
</dbReference>
<reference evidence="2" key="1">
    <citation type="submission" date="2024-05" db="EMBL/GenBank/DDBJ databases">
        <title>Genome sequencing of novel strain.</title>
        <authorList>
            <person name="Ganbat D."/>
            <person name="Ganbat S."/>
            <person name="Lee S.-J."/>
        </authorList>
    </citation>
    <scope>NUCLEOTIDE SEQUENCE</scope>
    <source>
        <strain evidence="2">SMD15-11</strain>
    </source>
</reference>
<dbReference type="SUPFAM" id="SSF109604">
    <property type="entry name" value="HD-domain/PDEase-like"/>
    <property type="match status" value="1"/>
</dbReference>
<dbReference type="Pfam" id="PF13487">
    <property type="entry name" value="HD_5"/>
    <property type="match status" value="1"/>
</dbReference>
<organism evidence="2">
    <name type="scientific">Thermohahella caldifontis</name>
    <dbReference type="NCBI Taxonomy" id="3142973"/>
    <lineage>
        <taxon>Bacteria</taxon>
        <taxon>Pseudomonadati</taxon>
        <taxon>Pseudomonadota</taxon>
        <taxon>Gammaproteobacteria</taxon>
        <taxon>Oceanospirillales</taxon>
        <taxon>Hahellaceae</taxon>
        <taxon>Thermohahella</taxon>
    </lineage>
</organism>
<dbReference type="EMBL" id="CP154858">
    <property type="protein sequence ID" value="XDT74021.1"/>
    <property type="molecule type" value="Genomic_DNA"/>
</dbReference>
<protein>
    <submittedName>
        <fullName evidence="2">HD domain-containing phosphohydrolase</fullName>
    </submittedName>
</protein>
<name>A0AB39V0F1_9GAMM</name>
<dbReference type="Gene3D" id="1.10.3210.10">
    <property type="entry name" value="Hypothetical protein af1432"/>
    <property type="match status" value="1"/>
</dbReference>
<dbReference type="PANTHER" id="PTHR43155">
    <property type="entry name" value="CYCLIC DI-GMP PHOSPHODIESTERASE PA4108-RELATED"/>
    <property type="match status" value="1"/>
</dbReference>
<dbReference type="Pfam" id="PF11871">
    <property type="entry name" value="DUF3391"/>
    <property type="match status" value="1"/>
</dbReference>
<dbReference type="RefSeq" id="WP_369602994.1">
    <property type="nucleotide sequence ID" value="NZ_CP154858.1"/>
</dbReference>
<dbReference type="PROSITE" id="PS51832">
    <property type="entry name" value="HD_GYP"/>
    <property type="match status" value="1"/>
</dbReference>
<evidence type="ECO:0000313" key="2">
    <source>
        <dbReference type="EMBL" id="XDT74021.1"/>
    </source>
</evidence>
<dbReference type="GO" id="GO:0008081">
    <property type="term" value="F:phosphoric diester hydrolase activity"/>
    <property type="evidence" value="ECO:0007669"/>
    <property type="project" value="UniProtKB-ARBA"/>
</dbReference>
<gene>
    <name evidence="2" type="ORF">AAIA72_09735</name>
</gene>
<dbReference type="InterPro" id="IPR003607">
    <property type="entry name" value="HD/PDEase_dom"/>
</dbReference>
<dbReference type="InterPro" id="IPR021812">
    <property type="entry name" value="DUF3391"/>
</dbReference>
<dbReference type="KEGG" id="tcd:AAIA72_09735"/>
<evidence type="ECO:0000259" key="1">
    <source>
        <dbReference type="PROSITE" id="PS51832"/>
    </source>
</evidence>
<sequence length="417" mass="46816">MSTGVQSVEVRTTQLELGMYVSGLDRPWLETPFPIQGFLIRSYRDIELLRQLCEYVVIDTALGKAPATRAPVHHPTPRITVTTQAQRQKLVPHGISVRTYPVTRSLEDELPIARIAYKQLSRDIETLLAQLRSTPDLDLKRWRRSVGPMVSSVIRNPDACALLTRLKSQGSYAFKHALSVSVWCTLLGRQLGLPRPLLEDLALGGILLDVGHLDLPEGLINHDRRLTDAEFRQMQNHVEHGLERLEAMGNRSQVIRDMVAAHHERHAGHGYPNRLKGKLIPFYGRIAAIADCYDAMTSERPYAAPISPSEAVSKLYEWRNVEFQAELIEEFIQAIGLYPAGTLVELTDGRVGIVIKAHVTRRLRPRILLLRDADKQPVSPEELDLLTLEQTLGEEAPGIRRALQPGAYGIDMEALEL</sequence>
<dbReference type="AlphaFoldDB" id="A0AB39V0F1"/>
<accession>A0AB39V0F1</accession>
<dbReference type="PANTHER" id="PTHR43155:SF2">
    <property type="entry name" value="CYCLIC DI-GMP PHOSPHODIESTERASE PA4108"/>
    <property type="match status" value="1"/>
</dbReference>
<feature type="domain" description="HD-GYP" evidence="1">
    <location>
        <begin position="151"/>
        <end position="347"/>
    </location>
</feature>
<proteinExistence type="predicted"/>
<dbReference type="CDD" id="cd00077">
    <property type="entry name" value="HDc"/>
    <property type="match status" value="1"/>
</dbReference>